<dbReference type="SUPFAM" id="SSF56672">
    <property type="entry name" value="DNA/RNA polymerases"/>
    <property type="match status" value="1"/>
</dbReference>
<evidence type="ECO:0000313" key="1">
    <source>
        <dbReference type="EMBL" id="KHN47625.1"/>
    </source>
</evidence>
<protein>
    <submittedName>
        <fullName evidence="1">Uncharacterized protein</fullName>
    </submittedName>
</protein>
<organism evidence="1">
    <name type="scientific">Glycine soja</name>
    <name type="common">Wild soybean</name>
    <dbReference type="NCBI Taxonomy" id="3848"/>
    <lineage>
        <taxon>Eukaryota</taxon>
        <taxon>Viridiplantae</taxon>
        <taxon>Streptophyta</taxon>
        <taxon>Embryophyta</taxon>
        <taxon>Tracheophyta</taxon>
        <taxon>Spermatophyta</taxon>
        <taxon>Magnoliopsida</taxon>
        <taxon>eudicotyledons</taxon>
        <taxon>Gunneridae</taxon>
        <taxon>Pentapetalae</taxon>
        <taxon>rosids</taxon>
        <taxon>fabids</taxon>
        <taxon>Fabales</taxon>
        <taxon>Fabaceae</taxon>
        <taxon>Papilionoideae</taxon>
        <taxon>50 kb inversion clade</taxon>
        <taxon>NPAAA clade</taxon>
        <taxon>indigoferoid/millettioid clade</taxon>
        <taxon>Phaseoleae</taxon>
        <taxon>Glycine</taxon>
        <taxon>Glycine subgen. Soja</taxon>
    </lineage>
</organism>
<gene>
    <name evidence="1" type="ORF">glysoja_036477</name>
</gene>
<proteinExistence type="predicted"/>
<dbReference type="InterPro" id="IPR043502">
    <property type="entry name" value="DNA/RNA_pol_sf"/>
</dbReference>
<accession>A0A0B2SRV9</accession>
<dbReference type="Proteomes" id="UP000053555">
    <property type="component" value="Unassembled WGS sequence"/>
</dbReference>
<feature type="non-terminal residue" evidence="1">
    <location>
        <position position="1"/>
    </location>
</feature>
<feature type="non-terminal residue" evidence="1">
    <location>
        <position position="109"/>
    </location>
</feature>
<dbReference type="InterPro" id="IPR052343">
    <property type="entry name" value="Retrotransposon-Effector_Assoc"/>
</dbReference>
<dbReference type="PANTHER" id="PTHR46890:SF50">
    <property type="entry name" value="RNA-DIRECTED DNA POLYMERASE, EUKARYOTA, REVERSE TRANSCRIPTASE ZINC-BINDING DOMAIN PROTEIN-RELATED"/>
    <property type="match status" value="1"/>
</dbReference>
<reference evidence="1" key="1">
    <citation type="submission" date="2014-07" db="EMBL/GenBank/DDBJ databases">
        <title>Identification of a novel salt tolerance gene in wild soybean by whole-genome sequencing.</title>
        <authorList>
            <person name="Lam H.-M."/>
            <person name="Qi X."/>
            <person name="Li M.-W."/>
            <person name="Liu X."/>
            <person name="Xie M."/>
            <person name="Ni M."/>
            <person name="Xu X."/>
        </authorList>
    </citation>
    <scope>NUCLEOTIDE SEQUENCE [LARGE SCALE GENOMIC DNA]</scope>
    <source>
        <tissue evidence="1">Root</tissue>
    </source>
</reference>
<dbReference type="AlphaFoldDB" id="A0A0B2SRV9"/>
<name>A0A0B2SRV9_GLYSO</name>
<dbReference type="EMBL" id="KN640430">
    <property type="protein sequence ID" value="KHN47625.1"/>
    <property type="molecule type" value="Genomic_DNA"/>
</dbReference>
<sequence length="109" mass="12526">NASFIALIPKVSDPQGLSDYRPISLIGCVYKIVSKLLAKRLKKAIKQKHCLVFKVDYEKAYDSVSWNFLFYMMRRMSFCPRWIKWIEGCLSSVSILTLVNVSPSAEFTP</sequence>
<dbReference type="PANTHER" id="PTHR46890">
    <property type="entry name" value="NON-LTR RETROLELEMENT REVERSE TRANSCRIPTASE-LIKE PROTEIN-RELATED"/>
    <property type="match status" value="1"/>
</dbReference>